<proteinExistence type="predicted"/>
<sequence>MVITRNDKGVRGYCTGVLIAFDKHWNLALTGVVEVWIRPAKSKYTVLLDKDVESEEVPSRPHPISPPVIEKKKISKNVIECRQTVSQMIMRGEHVVLIHAVLGNT</sequence>
<dbReference type="InterPro" id="IPR039267">
    <property type="entry name" value="Lsm11"/>
</dbReference>
<dbReference type="GO" id="GO:0005683">
    <property type="term" value="C:U7 snRNP"/>
    <property type="evidence" value="ECO:0007669"/>
    <property type="project" value="TreeGrafter"/>
</dbReference>
<dbReference type="InterPro" id="IPR010920">
    <property type="entry name" value="LSM_dom_sf"/>
</dbReference>
<keyword evidence="3" id="KW-1185">Reference proteome</keyword>
<dbReference type="InterPro" id="IPR001163">
    <property type="entry name" value="Sm_dom_euk/arc"/>
</dbReference>
<dbReference type="Gene3D" id="2.30.30.100">
    <property type="match status" value="1"/>
</dbReference>
<accession>A0A834I7V4</accession>
<dbReference type="EMBL" id="JAACXV010009663">
    <property type="protein sequence ID" value="KAF7275604.1"/>
    <property type="molecule type" value="Genomic_DNA"/>
</dbReference>
<dbReference type="OrthoDB" id="10002367at2759"/>
<dbReference type="PANTHER" id="PTHR21415:SF1">
    <property type="entry name" value="U7 SNRNA-ASSOCIATED SM-LIKE PROTEIN LSM11"/>
    <property type="match status" value="1"/>
</dbReference>
<evidence type="ECO:0000259" key="1">
    <source>
        <dbReference type="Pfam" id="PF01423"/>
    </source>
</evidence>
<reference evidence="2" key="1">
    <citation type="submission" date="2020-08" db="EMBL/GenBank/DDBJ databases">
        <title>Genome sequencing and assembly of the red palm weevil Rhynchophorus ferrugineus.</title>
        <authorList>
            <person name="Dias G.B."/>
            <person name="Bergman C.M."/>
            <person name="Manee M."/>
        </authorList>
    </citation>
    <scope>NUCLEOTIDE SEQUENCE</scope>
    <source>
        <strain evidence="2">AA-2017</strain>
        <tissue evidence="2">Whole larva</tissue>
    </source>
</reference>
<dbReference type="PANTHER" id="PTHR21415">
    <property type="entry name" value="U7 SNRNA-ASSOCIATED SM-LIKE PROTEIN LSM11"/>
    <property type="match status" value="1"/>
</dbReference>
<feature type="domain" description="Sm" evidence="1">
    <location>
        <begin position="15"/>
        <end position="99"/>
    </location>
</feature>
<evidence type="ECO:0000313" key="3">
    <source>
        <dbReference type="Proteomes" id="UP000625711"/>
    </source>
</evidence>
<organism evidence="2 3">
    <name type="scientific">Rhynchophorus ferrugineus</name>
    <name type="common">Red palm weevil</name>
    <name type="synonym">Curculio ferrugineus</name>
    <dbReference type="NCBI Taxonomy" id="354439"/>
    <lineage>
        <taxon>Eukaryota</taxon>
        <taxon>Metazoa</taxon>
        <taxon>Ecdysozoa</taxon>
        <taxon>Arthropoda</taxon>
        <taxon>Hexapoda</taxon>
        <taxon>Insecta</taxon>
        <taxon>Pterygota</taxon>
        <taxon>Neoptera</taxon>
        <taxon>Endopterygota</taxon>
        <taxon>Coleoptera</taxon>
        <taxon>Polyphaga</taxon>
        <taxon>Cucujiformia</taxon>
        <taxon>Curculionidae</taxon>
        <taxon>Dryophthorinae</taxon>
        <taxon>Rhynchophorus</taxon>
    </lineage>
</organism>
<evidence type="ECO:0000313" key="2">
    <source>
        <dbReference type="EMBL" id="KAF7275604.1"/>
    </source>
</evidence>
<dbReference type="Proteomes" id="UP000625711">
    <property type="component" value="Unassembled WGS sequence"/>
</dbReference>
<name>A0A834I7V4_RHYFE</name>
<dbReference type="SUPFAM" id="SSF50182">
    <property type="entry name" value="Sm-like ribonucleoproteins"/>
    <property type="match status" value="1"/>
</dbReference>
<dbReference type="GO" id="GO:0006398">
    <property type="term" value="P:mRNA 3'-end processing by stem-loop binding and cleavage"/>
    <property type="evidence" value="ECO:0007669"/>
    <property type="project" value="TreeGrafter"/>
</dbReference>
<protein>
    <recommendedName>
        <fullName evidence="1">Sm domain-containing protein</fullName>
    </recommendedName>
</protein>
<dbReference type="Pfam" id="PF01423">
    <property type="entry name" value="LSM"/>
    <property type="match status" value="1"/>
</dbReference>
<dbReference type="GO" id="GO:0071209">
    <property type="term" value="F:U7 snRNA binding"/>
    <property type="evidence" value="ECO:0007669"/>
    <property type="project" value="InterPro"/>
</dbReference>
<dbReference type="AlphaFoldDB" id="A0A834I7V4"/>
<gene>
    <name evidence="2" type="ORF">GWI33_011507</name>
</gene>
<comment type="caution">
    <text evidence="2">The sequence shown here is derived from an EMBL/GenBank/DDBJ whole genome shotgun (WGS) entry which is preliminary data.</text>
</comment>